<name>A0A4S2H420_9PROT</name>
<comment type="caution">
    <text evidence="3">The sequence shown here is derived from an EMBL/GenBank/DDBJ whole genome shotgun (WGS) entry which is preliminary data.</text>
</comment>
<feature type="signal peptide" evidence="2">
    <location>
        <begin position="1"/>
        <end position="20"/>
    </location>
</feature>
<accession>A0A4S2H420</accession>
<gene>
    <name evidence="3" type="ORF">E5163_04255</name>
</gene>
<dbReference type="Proteomes" id="UP000308054">
    <property type="component" value="Unassembled WGS sequence"/>
</dbReference>
<proteinExistence type="predicted"/>
<dbReference type="OrthoDB" id="7596780at2"/>
<feature type="region of interest" description="Disordered" evidence="1">
    <location>
        <begin position="54"/>
        <end position="77"/>
    </location>
</feature>
<evidence type="ECO:0000313" key="4">
    <source>
        <dbReference type="Proteomes" id="UP000308054"/>
    </source>
</evidence>
<dbReference type="RefSeq" id="WP_135994842.1">
    <property type="nucleotide sequence ID" value="NZ_CP071057.1"/>
</dbReference>
<keyword evidence="2" id="KW-0732">Signal</keyword>
<keyword evidence="4" id="KW-1185">Reference proteome</keyword>
<reference evidence="3 4" key="1">
    <citation type="journal article" date="2017" name="Int. J. Syst. Evol. Microbiol.">
        <title>Marinicauda algicola sp. nov., isolated from a marine red alga Rhodosorus marinus.</title>
        <authorList>
            <person name="Jeong S.E."/>
            <person name="Jeon S.H."/>
            <person name="Chun B.H."/>
            <person name="Kim D.W."/>
            <person name="Jeon C.O."/>
        </authorList>
    </citation>
    <scope>NUCLEOTIDE SEQUENCE [LARGE SCALE GENOMIC DNA]</scope>
    <source>
        <strain evidence="3 4">JCM 31718</strain>
    </source>
</reference>
<dbReference type="AlphaFoldDB" id="A0A4S2H420"/>
<evidence type="ECO:0000256" key="2">
    <source>
        <dbReference type="SAM" id="SignalP"/>
    </source>
</evidence>
<evidence type="ECO:0000256" key="1">
    <source>
        <dbReference type="SAM" id="MobiDB-lite"/>
    </source>
</evidence>
<evidence type="ECO:0000313" key="3">
    <source>
        <dbReference type="EMBL" id="TGY90344.1"/>
    </source>
</evidence>
<dbReference type="EMBL" id="SRXW01000001">
    <property type="protein sequence ID" value="TGY90344.1"/>
    <property type="molecule type" value="Genomic_DNA"/>
</dbReference>
<feature type="chain" id="PRO_5020855961" evidence="2">
    <location>
        <begin position="21"/>
        <end position="209"/>
    </location>
</feature>
<organism evidence="3 4">
    <name type="scientific">Marinicauda algicola</name>
    <dbReference type="NCBI Taxonomy" id="2029849"/>
    <lineage>
        <taxon>Bacteria</taxon>
        <taxon>Pseudomonadati</taxon>
        <taxon>Pseudomonadota</taxon>
        <taxon>Alphaproteobacteria</taxon>
        <taxon>Maricaulales</taxon>
        <taxon>Maricaulaceae</taxon>
        <taxon>Marinicauda</taxon>
    </lineage>
</organism>
<sequence>MKRLLISGALAALAAGPVFAQSPEQSALLRCLGIENDAERLACFDRVAAQQAAAPAEAAPTGSEAQSEAGNFGDASEESRLFGLPRPSFPDFSLPSLSLGRDSGRELAAASAGAAPQTLPPETEILERADNGDIDAVRMTIERISTHGYNTKRFHMTNGQVWEVTDGMRFWVPRGDDVMLAEIRRAPAGGYFLRINGEGRAIRVQRIDI</sequence>
<protein>
    <submittedName>
        <fullName evidence="3">Uncharacterized protein</fullName>
    </submittedName>
</protein>